<gene>
    <name evidence="2" type="ORF">TEA_000209</name>
</gene>
<dbReference type="EMBL" id="SDRB02011522">
    <property type="protein sequence ID" value="THG01044.1"/>
    <property type="molecule type" value="Genomic_DNA"/>
</dbReference>
<evidence type="ECO:0000256" key="1">
    <source>
        <dbReference type="ARBA" id="ARBA00009995"/>
    </source>
</evidence>
<accession>A0A4S4DFH8</accession>
<dbReference type="Gene3D" id="3.40.50.2000">
    <property type="entry name" value="Glycogen Phosphorylase B"/>
    <property type="match status" value="1"/>
</dbReference>
<dbReference type="PANTHER" id="PTHR11926">
    <property type="entry name" value="GLUCOSYL/GLUCURONOSYL TRANSFERASES"/>
    <property type="match status" value="1"/>
</dbReference>
<comment type="similarity">
    <text evidence="1">Belongs to the UDP-glycosyltransferase family.</text>
</comment>
<reference evidence="2 3" key="1">
    <citation type="journal article" date="2018" name="Proc. Natl. Acad. Sci. U.S.A.">
        <title>Draft genome sequence of Camellia sinensis var. sinensis provides insights into the evolution of the tea genome and tea quality.</title>
        <authorList>
            <person name="Wei C."/>
            <person name="Yang H."/>
            <person name="Wang S."/>
            <person name="Zhao J."/>
            <person name="Liu C."/>
            <person name="Gao L."/>
            <person name="Xia E."/>
            <person name="Lu Y."/>
            <person name="Tai Y."/>
            <person name="She G."/>
            <person name="Sun J."/>
            <person name="Cao H."/>
            <person name="Tong W."/>
            <person name="Gao Q."/>
            <person name="Li Y."/>
            <person name="Deng W."/>
            <person name="Jiang X."/>
            <person name="Wang W."/>
            <person name="Chen Q."/>
            <person name="Zhang S."/>
            <person name="Li H."/>
            <person name="Wu J."/>
            <person name="Wang P."/>
            <person name="Li P."/>
            <person name="Shi C."/>
            <person name="Zheng F."/>
            <person name="Jian J."/>
            <person name="Huang B."/>
            <person name="Shan D."/>
            <person name="Shi M."/>
            <person name="Fang C."/>
            <person name="Yue Y."/>
            <person name="Li F."/>
            <person name="Li D."/>
            <person name="Wei S."/>
            <person name="Han B."/>
            <person name="Jiang C."/>
            <person name="Yin Y."/>
            <person name="Xia T."/>
            <person name="Zhang Z."/>
            <person name="Bennetzen J.L."/>
            <person name="Zhao S."/>
            <person name="Wan X."/>
        </authorList>
    </citation>
    <scope>NUCLEOTIDE SEQUENCE [LARGE SCALE GENOMIC DNA]</scope>
    <source>
        <strain evidence="3">cv. Shuchazao</strain>
        <tissue evidence="2">Leaf</tissue>
    </source>
</reference>
<protein>
    <submittedName>
        <fullName evidence="2">Uncharacterized protein</fullName>
    </submittedName>
</protein>
<evidence type="ECO:0000313" key="2">
    <source>
        <dbReference type="EMBL" id="THG01044.1"/>
    </source>
</evidence>
<keyword evidence="3" id="KW-1185">Reference proteome</keyword>
<name>A0A4S4DFH8_CAMSN</name>
<dbReference type="STRING" id="542762.A0A4S4DFH8"/>
<dbReference type="AlphaFoldDB" id="A0A4S4DFH8"/>
<dbReference type="Proteomes" id="UP000306102">
    <property type="component" value="Unassembled WGS sequence"/>
</dbReference>
<dbReference type="SUPFAM" id="SSF53756">
    <property type="entry name" value="UDP-Glycosyltransferase/glycogen phosphorylase"/>
    <property type="match status" value="1"/>
</dbReference>
<comment type="caution">
    <text evidence="2">The sequence shown here is derived from an EMBL/GenBank/DDBJ whole genome shotgun (WGS) entry which is preliminary data.</text>
</comment>
<organism evidence="2 3">
    <name type="scientific">Camellia sinensis var. sinensis</name>
    <name type="common">China tea</name>
    <dbReference type="NCBI Taxonomy" id="542762"/>
    <lineage>
        <taxon>Eukaryota</taxon>
        <taxon>Viridiplantae</taxon>
        <taxon>Streptophyta</taxon>
        <taxon>Embryophyta</taxon>
        <taxon>Tracheophyta</taxon>
        <taxon>Spermatophyta</taxon>
        <taxon>Magnoliopsida</taxon>
        <taxon>eudicotyledons</taxon>
        <taxon>Gunneridae</taxon>
        <taxon>Pentapetalae</taxon>
        <taxon>asterids</taxon>
        <taxon>Ericales</taxon>
        <taxon>Theaceae</taxon>
        <taxon>Camellia</taxon>
    </lineage>
</organism>
<dbReference type="GO" id="GO:0080044">
    <property type="term" value="F:quercetin 7-O-glucosyltransferase activity"/>
    <property type="evidence" value="ECO:0007669"/>
    <property type="project" value="TreeGrafter"/>
</dbReference>
<proteinExistence type="inferred from homology"/>
<dbReference type="PANTHER" id="PTHR11926:SF1441">
    <property type="entry name" value="GLYCOSYLTRANSFERASE"/>
    <property type="match status" value="1"/>
</dbReference>
<dbReference type="GO" id="GO:0080043">
    <property type="term" value="F:quercetin 3-O-glucosyltransferase activity"/>
    <property type="evidence" value="ECO:0007669"/>
    <property type="project" value="TreeGrafter"/>
</dbReference>
<evidence type="ECO:0000313" key="3">
    <source>
        <dbReference type="Proteomes" id="UP000306102"/>
    </source>
</evidence>
<sequence length="219" mass="24633">MLRLAKRLLSKGLHVTLATTKIARHRMLTSSSAAITANSIDGISLTFLSDGLSVDHDCKTNLDHYMDSLGRADPANLSSIILHHHSHGFQKFSCIITNLFIPWASDVAVEHGITCALLWLQPCSLYSIYYRFYNHLNQFLSSTNPNISVESQGLPLLNTEDLLSFVFPANPFGSFPKLFCGLFQNMKKIKWVLANSFHELEIQTIDSMFDIHLIRPIGR</sequence>